<dbReference type="PROSITE" id="PS50977">
    <property type="entry name" value="HTH_TETR_2"/>
    <property type="match status" value="1"/>
</dbReference>
<keyword evidence="1" id="KW-0805">Transcription regulation</keyword>
<evidence type="ECO:0000256" key="4">
    <source>
        <dbReference type="PROSITE-ProRule" id="PRU00335"/>
    </source>
</evidence>
<evidence type="ECO:0000313" key="7">
    <source>
        <dbReference type="Proteomes" id="UP001180724"/>
    </source>
</evidence>
<dbReference type="InterPro" id="IPR036271">
    <property type="entry name" value="Tet_transcr_reg_TetR-rel_C_sf"/>
</dbReference>
<evidence type="ECO:0000256" key="3">
    <source>
        <dbReference type="ARBA" id="ARBA00023163"/>
    </source>
</evidence>
<dbReference type="SUPFAM" id="SSF48498">
    <property type="entry name" value="Tetracyclin repressor-like, C-terminal domain"/>
    <property type="match status" value="1"/>
</dbReference>
<keyword evidence="7" id="KW-1185">Reference proteome</keyword>
<dbReference type="InterPro" id="IPR001647">
    <property type="entry name" value="HTH_TetR"/>
</dbReference>
<name>A0ABU3B0L9_9ACTN</name>
<dbReference type="RefSeq" id="WP_311584972.1">
    <property type="nucleotide sequence ID" value="NZ_JAVRFH010000087.1"/>
</dbReference>
<organism evidence="6 7">
    <name type="scientific">Streptomyces lancefieldiae</name>
    <dbReference type="NCBI Taxonomy" id="3075520"/>
    <lineage>
        <taxon>Bacteria</taxon>
        <taxon>Bacillati</taxon>
        <taxon>Actinomycetota</taxon>
        <taxon>Actinomycetes</taxon>
        <taxon>Kitasatosporales</taxon>
        <taxon>Streptomycetaceae</taxon>
        <taxon>Streptomyces</taxon>
    </lineage>
</organism>
<gene>
    <name evidence="6" type="ORF">RM812_38445</name>
</gene>
<evidence type="ECO:0000256" key="2">
    <source>
        <dbReference type="ARBA" id="ARBA00023125"/>
    </source>
</evidence>
<feature type="DNA-binding region" description="H-T-H motif" evidence="4">
    <location>
        <begin position="40"/>
        <end position="59"/>
    </location>
</feature>
<comment type="caution">
    <text evidence="6">The sequence shown here is derived from an EMBL/GenBank/DDBJ whole genome shotgun (WGS) entry which is preliminary data.</text>
</comment>
<dbReference type="PANTHER" id="PTHR30055:SF148">
    <property type="entry name" value="TETR-FAMILY TRANSCRIPTIONAL REGULATOR"/>
    <property type="match status" value="1"/>
</dbReference>
<evidence type="ECO:0000259" key="5">
    <source>
        <dbReference type="PROSITE" id="PS50977"/>
    </source>
</evidence>
<dbReference type="InterPro" id="IPR050109">
    <property type="entry name" value="HTH-type_TetR-like_transc_reg"/>
</dbReference>
<evidence type="ECO:0000313" key="6">
    <source>
        <dbReference type="EMBL" id="MDT0615997.1"/>
    </source>
</evidence>
<keyword evidence="3" id="KW-0804">Transcription</keyword>
<proteinExistence type="predicted"/>
<feature type="domain" description="HTH tetR-type" evidence="5">
    <location>
        <begin position="17"/>
        <end position="77"/>
    </location>
</feature>
<dbReference type="EMBL" id="JAVRFH010000087">
    <property type="protein sequence ID" value="MDT0615997.1"/>
    <property type="molecule type" value="Genomic_DNA"/>
</dbReference>
<dbReference type="Pfam" id="PF00440">
    <property type="entry name" value="TetR_N"/>
    <property type="match status" value="1"/>
</dbReference>
<dbReference type="InterPro" id="IPR011075">
    <property type="entry name" value="TetR_C"/>
</dbReference>
<dbReference type="Proteomes" id="UP001180724">
    <property type="component" value="Unassembled WGS sequence"/>
</dbReference>
<dbReference type="SUPFAM" id="SSF46689">
    <property type="entry name" value="Homeodomain-like"/>
    <property type="match status" value="1"/>
</dbReference>
<evidence type="ECO:0000256" key="1">
    <source>
        <dbReference type="ARBA" id="ARBA00023015"/>
    </source>
</evidence>
<accession>A0ABU3B0L9</accession>
<dbReference type="Pfam" id="PF16859">
    <property type="entry name" value="TetR_C_11"/>
    <property type="match status" value="1"/>
</dbReference>
<protein>
    <submittedName>
        <fullName evidence="6">TetR/AcrR family transcriptional regulator</fullName>
    </submittedName>
</protein>
<dbReference type="Gene3D" id="1.10.10.60">
    <property type="entry name" value="Homeodomain-like"/>
    <property type="match status" value="1"/>
</dbReference>
<keyword evidence="2 4" id="KW-0238">DNA-binding</keyword>
<reference evidence="6" key="1">
    <citation type="submission" date="2024-05" db="EMBL/GenBank/DDBJ databases">
        <title>30 novel species of actinomycetes from the DSMZ collection.</title>
        <authorList>
            <person name="Nouioui I."/>
        </authorList>
    </citation>
    <scope>NUCLEOTIDE SEQUENCE</scope>
    <source>
        <strain evidence="6">DSM 40712</strain>
    </source>
</reference>
<dbReference type="InterPro" id="IPR009057">
    <property type="entry name" value="Homeodomain-like_sf"/>
</dbReference>
<sequence length="198" mass="21291">MSRSAPARPPGGPVLQDTVTDALRTAFFEELAEVGYGKMSLEAVARRAGTGKAAIYRRWSSKEAMTVDLLVQVSVTAADTPDTGSLRGDVLAYLTKTEQALRHPLVSRILPDLLAARAYHPGIAATLGERIGEERREKVGTILRRAVERGELPADTDLDLGLDFLAGPLYWATAVRQAPTEPGLLDRMTDKVIAALAA</sequence>
<dbReference type="PANTHER" id="PTHR30055">
    <property type="entry name" value="HTH-TYPE TRANSCRIPTIONAL REGULATOR RUTR"/>
    <property type="match status" value="1"/>
</dbReference>
<dbReference type="Gene3D" id="1.10.357.10">
    <property type="entry name" value="Tetracycline Repressor, domain 2"/>
    <property type="match status" value="1"/>
</dbReference>